<organism evidence="2 3">
    <name type="scientific">Malus domestica</name>
    <name type="common">Apple</name>
    <name type="synonym">Pyrus malus</name>
    <dbReference type="NCBI Taxonomy" id="3750"/>
    <lineage>
        <taxon>Eukaryota</taxon>
        <taxon>Viridiplantae</taxon>
        <taxon>Streptophyta</taxon>
        <taxon>Embryophyta</taxon>
        <taxon>Tracheophyta</taxon>
        <taxon>Spermatophyta</taxon>
        <taxon>Magnoliopsida</taxon>
        <taxon>eudicotyledons</taxon>
        <taxon>Gunneridae</taxon>
        <taxon>Pentapetalae</taxon>
        <taxon>rosids</taxon>
        <taxon>fabids</taxon>
        <taxon>Rosales</taxon>
        <taxon>Rosaceae</taxon>
        <taxon>Amygdaloideae</taxon>
        <taxon>Maleae</taxon>
        <taxon>Malus</taxon>
    </lineage>
</organism>
<feature type="region of interest" description="Disordered" evidence="1">
    <location>
        <begin position="1"/>
        <end position="24"/>
    </location>
</feature>
<sequence>MSASLTPSYGEAAPKSRTRDLPLMGEGTCHRTKCDKNNPKRILYLFLDAPMLSTRTERSSSDPLYGDPNDQSIVFVHCTLCVLYLDALMLSTRTESVMVG</sequence>
<gene>
    <name evidence="2" type="ORF">DVH24_002721</name>
</gene>
<dbReference type="EMBL" id="RDQH01000329">
    <property type="protein sequence ID" value="RXI02643.1"/>
    <property type="molecule type" value="Genomic_DNA"/>
</dbReference>
<proteinExistence type="predicted"/>
<accession>A0A498KAU5</accession>
<dbReference type="AlphaFoldDB" id="A0A498KAU5"/>
<evidence type="ECO:0000313" key="2">
    <source>
        <dbReference type="EMBL" id="RXI02643.1"/>
    </source>
</evidence>
<evidence type="ECO:0000256" key="1">
    <source>
        <dbReference type="SAM" id="MobiDB-lite"/>
    </source>
</evidence>
<evidence type="ECO:0000313" key="3">
    <source>
        <dbReference type="Proteomes" id="UP000290289"/>
    </source>
</evidence>
<protein>
    <submittedName>
        <fullName evidence="2">Uncharacterized protein</fullName>
    </submittedName>
</protein>
<name>A0A498KAU5_MALDO</name>
<keyword evidence="3" id="KW-1185">Reference proteome</keyword>
<reference evidence="2 3" key="1">
    <citation type="submission" date="2018-10" db="EMBL/GenBank/DDBJ databases">
        <title>A high-quality apple genome assembly.</title>
        <authorList>
            <person name="Hu J."/>
        </authorList>
    </citation>
    <scope>NUCLEOTIDE SEQUENCE [LARGE SCALE GENOMIC DNA]</scope>
    <source>
        <strain evidence="3">cv. HFTH1</strain>
        <tissue evidence="2">Young leaf</tissue>
    </source>
</reference>
<comment type="caution">
    <text evidence="2">The sequence shown here is derived from an EMBL/GenBank/DDBJ whole genome shotgun (WGS) entry which is preliminary data.</text>
</comment>
<dbReference type="Proteomes" id="UP000290289">
    <property type="component" value="Chromosome 3"/>
</dbReference>